<evidence type="ECO:0000256" key="2">
    <source>
        <dbReference type="PROSITE-ProRule" id="PRU00325"/>
    </source>
</evidence>
<keyword evidence="1" id="KW-0378">Hydrolase</keyword>
<evidence type="ECO:0000313" key="7">
    <source>
        <dbReference type="EMBL" id="MFD2413147.1"/>
    </source>
</evidence>
<dbReference type="PROSITE" id="PS51194">
    <property type="entry name" value="HELICASE_CTER"/>
    <property type="match status" value="1"/>
</dbReference>
<feature type="domain" description="Helicase ATP-binding" evidence="5">
    <location>
        <begin position="674"/>
        <end position="837"/>
    </location>
</feature>
<dbReference type="RefSeq" id="WP_379255321.1">
    <property type="nucleotide sequence ID" value="NZ_JBHSVQ010000001.1"/>
</dbReference>
<dbReference type="Gene3D" id="3.40.50.300">
    <property type="entry name" value="P-loop containing nucleotide triphosphate hydrolases"/>
    <property type="match status" value="1"/>
</dbReference>
<evidence type="ECO:0000259" key="5">
    <source>
        <dbReference type="PROSITE" id="PS51192"/>
    </source>
</evidence>
<keyword evidence="2" id="KW-0863">Zinc-finger</keyword>
<sequence length="1114" mass="125627">MGFQVPERVIKLLCGNAAFDQGMAYYHAHKVDLVYTEHTEEDEYSKYRAEVHGLESHEIALLIDSDGDVQGECTCPAYYHGGPFCKHIAAALVMVLYRSRAAGAEPAEDMQADAEEAYPTRAGSPPLAQGSPGPSGAEHRERSGDRQLVSSMLGIFTGGRQRPSGAGTYIDLRTPLQVEFICRPFTIGYSSTMLGIEMKLGPKRLYIAQKIRPFLEQVHRGEPFEFTAHFSYDPALHSFSKEDNEVLLKLIEIMQNEKVYNRLNNPYATGSSLPGNDRLLPVTPFFWESLYPTLEAAPAVRLQHGELLLERLSLSEEPLPLSFQFDQAQEEGYRLDVRGLEQLTILESYGLVLTEGRLLKLPAQECGRLSELKRMLSGSRRDSLAIAPEQMEPFMETVIPGLKKLGRVSITGAIADRIVQTQLHARLYLDRVRDRLLAGLEFQYGGIVINPLEEKAHERSSEVILMRDGEAERRILDLMAHESFSRTESGYIMRDEDGEFDFLHHTIPLLEPLLQVYATTAVKDRVLTEHAAPKVSLSWNEKTDWLDFKFAMEGITEKDITEVLKSLQEKRKYHRLKDGALLPLDTAEFQEIVALMNELGVRSVDIRSTEFSLPLVRALHLHAGTVQGENIQTGRSFRRLLANMASPENLDFPVPESLASVLRDYQQYGFQWMRTLAHYRFGGILADDMGLGKTLQSITFLLSMLEDIRQSGVPALIVAPASLLYNWLNELKRFAPEIQAVIADGTAGERSRTVRNTAGHDVIITSYPLLRRDVDEYAKRSFHTLILDEAQMIKNHETMTSQAVRLLQTRYRFALTGTPVENALEDLWSIFSVVFPGLFPGKKAFHDLPRETVARRARPFLLRRLKSDVLKELPDKIESIQASELLPEQKRLYVAYLARLRKEALKHLDSDSFGNGRIKVLAGLTRLRQLCCHPALFVDGYTGGSGKFEQLLEIIDECRSSGKRMLIFSQFTQMLGMIGRELALLGIPHFYLDGQTPASQRVELCSRFNEGERDLFLISLKAGGTGLNLTGADTVILYDLWWNPAVEQQAADRAHRIGQKKIVQVIRLVAQGTVEDKMYELQQKKKNLIDEVIQPGQEALSSLSEQDIREILSI</sequence>
<dbReference type="Pfam" id="PF08455">
    <property type="entry name" value="SNF2_assoc"/>
    <property type="match status" value="1"/>
</dbReference>
<feature type="domain" description="SWIM-type" evidence="4">
    <location>
        <begin position="59"/>
        <end position="96"/>
    </location>
</feature>
<proteinExistence type="predicted"/>
<comment type="caution">
    <text evidence="7">The sequence shown here is derived from an EMBL/GenBank/DDBJ whole genome shotgun (WGS) entry which is preliminary data.</text>
</comment>
<dbReference type="PANTHER" id="PTHR10799">
    <property type="entry name" value="SNF2/RAD54 HELICASE FAMILY"/>
    <property type="match status" value="1"/>
</dbReference>
<feature type="region of interest" description="Disordered" evidence="3">
    <location>
        <begin position="107"/>
        <end position="144"/>
    </location>
</feature>
<protein>
    <submittedName>
        <fullName evidence="7">SNF2 helicase associated domain-containing protein</fullName>
    </submittedName>
</protein>
<dbReference type="InterPro" id="IPR014001">
    <property type="entry name" value="Helicase_ATP-bd"/>
</dbReference>
<evidence type="ECO:0000259" key="6">
    <source>
        <dbReference type="PROSITE" id="PS51194"/>
    </source>
</evidence>
<evidence type="ECO:0000256" key="3">
    <source>
        <dbReference type="SAM" id="MobiDB-lite"/>
    </source>
</evidence>
<dbReference type="InterPro" id="IPR007527">
    <property type="entry name" value="Znf_SWIM"/>
</dbReference>
<dbReference type="SUPFAM" id="SSF52540">
    <property type="entry name" value="P-loop containing nucleoside triphosphate hydrolases"/>
    <property type="match status" value="2"/>
</dbReference>
<evidence type="ECO:0000313" key="8">
    <source>
        <dbReference type="Proteomes" id="UP001597448"/>
    </source>
</evidence>
<dbReference type="SMART" id="SM00487">
    <property type="entry name" value="DEXDc"/>
    <property type="match status" value="1"/>
</dbReference>
<evidence type="ECO:0000259" key="4">
    <source>
        <dbReference type="PROSITE" id="PS50966"/>
    </source>
</evidence>
<accession>A0ABW5FHB2</accession>
<feature type="domain" description="Helicase C-terminal" evidence="6">
    <location>
        <begin position="950"/>
        <end position="1104"/>
    </location>
</feature>
<dbReference type="Gene3D" id="3.40.50.10810">
    <property type="entry name" value="Tandem AAA-ATPase domain"/>
    <property type="match status" value="1"/>
</dbReference>
<keyword evidence="2" id="KW-0862">Zinc</keyword>
<dbReference type="InterPro" id="IPR049730">
    <property type="entry name" value="SNF2/RAD54-like_C"/>
</dbReference>
<dbReference type="PROSITE" id="PS51192">
    <property type="entry name" value="HELICASE_ATP_BIND_1"/>
    <property type="match status" value="1"/>
</dbReference>
<dbReference type="Pfam" id="PF04434">
    <property type="entry name" value="SWIM"/>
    <property type="match status" value="1"/>
</dbReference>
<dbReference type="Proteomes" id="UP001597448">
    <property type="component" value="Unassembled WGS sequence"/>
</dbReference>
<reference evidence="8" key="1">
    <citation type="journal article" date="2019" name="Int. J. Syst. Evol. Microbiol.">
        <title>The Global Catalogue of Microorganisms (GCM) 10K type strain sequencing project: providing services to taxonomists for standard genome sequencing and annotation.</title>
        <authorList>
            <consortium name="The Broad Institute Genomics Platform"/>
            <consortium name="The Broad Institute Genome Sequencing Center for Infectious Disease"/>
            <person name="Wu L."/>
            <person name="Ma J."/>
        </authorList>
    </citation>
    <scope>NUCLEOTIDE SEQUENCE [LARGE SCALE GENOMIC DNA]</scope>
    <source>
        <strain evidence="8">CCM 8725</strain>
    </source>
</reference>
<dbReference type="Pfam" id="PF00271">
    <property type="entry name" value="Helicase_C"/>
    <property type="match status" value="1"/>
</dbReference>
<dbReference type="InterPro" id="IPR001650">
    <property type="entry name" value="Helicase_C-like"/>
</dbReference>
<dbReference type="InterPro" id="IPR013663">
    <property type="entry name" value="Helicase_SWF/SNF/SWI_bac"/>
</dbReference>
<name>A0ABW5FHB2_9BACL</name>
<dbReference type="InterPro" id="IPR027417">
    <property type="entry name" value="P-loop_NTPase"/>
</dbReference>
<dbReference type="PROSITE" id="PS50966">
    <property type="entry name" value="ZF_SWIM"/>
    <property type="match status" value="1"/>
</dbReference>
<evidence type="ECO:0000256" key="1">
    <source>
        <dbReference type="ARBA" id="ARBA00022801"/>
    </source>
</evidence>
<dbReference type="SMART" id="SM00490">
    <property type="entry name" value="HELICc"/>
    <property type="match status" value="1"/>
</dbReference>
<gene>
    <name evidence="7" type="ORF">ACFSX3_25000</name>
</gene>
<dbReference type="EMBL" id="JBHUKY010000058">
    <property type="protein sequence ID" value="MFD2413147.1"/>
    <property type="molecule type" value="Genomic_DNA"/>
</dbReference>
<organism evidence="7 8">
    <name type="scientific">Paenibacillus rhizoplanae</name>
    <dbReference type="NCBI Taxonomy" id="1917181"/>
    <lineage>
        <taxon>Bacteria</taxon>
        <taxon>Bacillati</taxon>
        <taxon>Bacillota</taxon>
        <taxon>Bacilli</taxon>
        <taxon>Bacillales</taxon>
        <taxon>Paenibacillaceae</taxon>
        <taxon>Paenibacillus</taxon>
    </lineage>
</organism>
<dbReference type="CDD" id="cd18793">
    <property type="entry name" value="SF2_C_SNF"/>
    <property type="match status" value="1"/>
</dbReference>
<dbReference type="InterPro" id="IPR038718">
    <property type="entry name" value="SNF2-like_sf"/>
</dbReference>
<feature type="compositionally biased region" description="Acidic residues" evidence="3">
    <location>
        <begin position="107"/>
        <end position="116"/>
    </location>
</feature>
<keyword evidence="2" id="KW-0479">Metal-binding</keyword>
<keyword evidence="8" id="KW-1185">Reference proteome</keyword>
<dbReference type="InterPro" id="IPR000330">
    <property type="entry name" value="SNF2_N"/>
</dbReference>
<dbReference type="Pfam" id="PF00176">
    <property type="entry name" value="SNF2-rel_dom"/>
    <property type="match status" value="1"/>
</dbReference>